<dbReference type="Proteomes" id="UP000499080">
    <property type="component" value="Unassembled WGS sequence"/>
</dbReference>
<dbReference type="AlphaFoldDB" id="A0A4Y2T086"/>
<reference evidence="1 2" key="1">
    <citation type="journal article" date="2019" name="Sci. Rep.">
        <title>Orb-weaving spider Araneus ventricosus genome elucidates the spidroin gene catalogue.</title>
        <authorList>
            <person name="Kono N."/>
            <person name="Nakamura H."/>
            <person name="Ohtoshi R."/>
            <person name="Moran D.A.P."/>
            <person name="Shinohara A."/>
            <person name="Yoshida Y."/>
            <person name="Fujiwara M."/>
            <person name="Mori M."/>
            <person name="Tomita M."/>
            <person name="Arakawa K."/>
        </authorList>
    </citation>
    <scope>NUCLEOTIDE SEQUENCE [LARGE SCALE GENOMIC DNA]</scope>
</reference>
<proteinExistence type="predicted"/>
<protein>
    <submittedName>
        <fullName evidence="1">Uncharacterized protein</fullName>
    </submittedName>
</protein>
<dbReference type="EMBL" id="BGPR01024621">
    <property type="protein sequence ID" value="GBN92839.1"/>
    <property type="molecule type" value="Genomic_DNA"/>
</dbReference>
<comment type="caution">
    <text evidence="1">The sequence shown here is derived from an EMBL/GenBank/DDBJ whole genome shotgun (WGS) entry which is preliminary data.</text>
</comment>
<name>A0A4Y2T086_ARAVE</name>
<organism evidence="1 2">
    <name type="scientific">Araneus ventricosus</name>
    <name type="common">Orbweaver spider</name>
    <name type="synonym">Epeira ventricosa</name>
    <dbReference type="NCBI Taxonomy" id="182803"/>
    <lineage>
        <taxon>Eukaryota</taxon>
        <taxon>Metazoa</taxon>
        <taxon>Ecdysozoa</taxon>
        <taxon>Arthropoda</taxon>
        <taxon>Chelicerata</taxon>
        <taxon>Arachnida</taxon>
        <taxon>Araneae</taxon>
        <taxon>Araneomorphae</taxon>
        <taxon>Entelegynae</taxon>
        <taxon>Araneoidea</taxon>
        <taxon>Araneidae</taxon>
        <taxon>Araneus</taxon>
    </lineage>
</organism>
<evidence type="ECO:0000313" key="2">
    <source>
        <dbReference type="Proteomes" id="UP000499080"/>
    </source>
</evidence>
<gene>
    <name evidence="1" type="ORF">AVEN_211049_1</name>
</gene>
<keyword evidence="2" id="KW-1185">Reference proteome</keyword>
<sequence length="89" mass="10116">MSRDAPRLRKSYNHERLDALDVPSRRIGERGGVLLAAPFSEMGSVSARSPFLLPDTERVPRRFPSPKMAQQIESRHVCRSECAKINLRI</sequence>
<evidence type="ECO:0000313" key="1">
    <source>
        <dbReference type="EMBL" id="GBN92839.1"/>
    </source>
</evidence>
<accession>A0A4Y2T086</accession>